<dbReference type="RefSeq" id="XP_005777213.1">
    <property type="nucleotide sequence ID" value="XM_005777156.1"/>
</dbReference>
<evidence type="ECO:0000313" key="2">
    <source>
        <dbReference type="EnsemblProtists" id="EOD24784"/>
    </source>
</evidence>
<proteinExistence type="predicted"/>
<dbReference type="EnsemblProtists" id="EOD24784">
    <property type="protein sequence ID" value="EOD24784"/>
    <property type="gene ID" value="EMIHUDRAFT_238276"/>
</dbReference>
<dbReference type="GeneID" id="17270330"/>
<organism evidence="2 3">
    <name type="scientific">Emiliania huxleyi (strain CCMP1516)</name>
    <dbReference type="NCBI Taxonomy" id="280463"/>
    <lineage>
        <taxon>Eukaryota</taxon>
        <taxon>Haptista</taxon>
        <taxon>Haptophyta</taxon>
        <taxon>Prymnesiophyceae</taxon>
        <taxon>Isochrysidales</taxon>
        <taxon>Noelaerhabdaceae</taxon>
        <taxon>Emiliania</taxon>
    </lineage>
</organism>
<name>A0A0D3JMP9_EMIH1</name>
<evidence type="ECO:0000313" key="3">
    <source>
        <dbReference type="Proteomes" id="UP000013827"/>
    </source>
</evidence>
<dbReference type="AlphaFoldDB" id="A0A0D3JMP9"/>
<reference evidence="3" key="1">
    <citation type="journal article" date="2013" name="Nature">
        <title>Pan genome of the phytoplankton Emiliania underpins its global distribution.</title>
        <authorList>
            <person name="Read B.A."/>
            <person name="Kegel J."/>
            <person name="Klute M.J."/>
            <person name="Kuo A."/>
            <person name="Lefebvre S.C."/>
            <person name="Maumus F."/>
            <person name="Mayer C."/>
            <person name="Miller J."/>
            <person name="Monier A."/>
            <person name="Salamov A."/>
            <person name="Young J."/>
            <person name="Aguilar M."/>
            <person name="Claverie J.M."/>
            <person name="Frickenhaus S."/>
            <person name="Gonzalez K."/>
            <person name="Herman E.K."/>
            <person name="Lin Y.C."/>
            <person name="Napier J."/>
            <person name="Ogata H."/>
            <person name="Sarno A.F."/>
            <person name="Shmutz J."/>
            <person name="Schroeder D."/>
            <person name="de Vargas C."/>
            <person name="Verret F."/>
            <person name="von Dassow P."/>
            <person name="Valentin K."/>
            <person name="Van de Peer Y."/>
            <person name="Wheeler G."/>
            <person name="Dacks J.B."/>
            <person name="Delwiche C.F."/>
            <person name="Dyhrman S.T."/>
            <person name="Glockner G."/>
            <person name="John U."/>
            <person name="Richards T."/>
            <person name="Worden A.Z."/>
            <person name="Zhang X."/>
            <person name="Grigoriev I.V."/>
            <person name="Allen A.E."/>
            <person name="Bidle K."/>
            <person name="Borodovsky M."/>
            <person name="Bowler C."/>
            <person name="Brownlee C."/>
            <person name="Cock J.M."/>
            <person name="Elias M."/>
            <person name="Gladyshev V.N."/>
            <person name="Groth M."/>
            <person name="Guda C."/>
            <person name="Hadaegh A."/>
            <person name="Iglesias-Rodriguez M.D."/>
            <person name="Jenkins J."/>
            <person name="Jones B.M."/>
            <person name="Lawson T."/>
            <person name="Leese F."/>
            <person name="Lindquist E."/>
            <person name="Lobanov A."/>
            <person name="Lomsadze A."/>
            <person name="Malik S.B."/>
            <person name="Marsh M.E."/>
            <person name="Mackinder L."/>
            <person name="Mock T."/>
            <person name="Mueller-Roeber B."/>
            <person name="Pagarete A."/>
            <person name="Parker M."/>
            <person name="Probert I."/>
            <person name="Quesneville H."/>
            <person name="Raines C."/>
            <person name="Rensing S.A."/>
            <person name="Riano-Pachon D.M."/>
            <person name="Richier S."/>
            <person name="Rokitta S."/>
            <person name="Shiraiwa Y."/>
            <person name="Soanes D.M."/>
            <person name="van der Giezen M."/>
            <person name="Wahlund T.M."/>
            <person name="Williams B."/>
            <person name="Wilson W."/>
            <person name="Wolfe G."/>
            <person name="Wurch L.L."/>
        </authorList>
    </citation>
    <scope>NUCLEOTIDE SEQUENCE</scope>
</reference>
<dbReference type="HOGENOM" id="CLU_1087508_0_0_1"/>
<reference evidence="2" key="2">
    <citation type="submission" date="2024-10" db="UniProtKB">
        <authorList>
            <consortium name="EnsemblProtists"/>
        </authorList>
    </citation>
    <scope>IDENTIFICATION</scope>
</reference>
<dbReference type="Proteomes" id="UP000013827">
    <property type="component" value="Unassembled WGS sequence"/>
</dbReference>
<dbReference type="SUPFAM" id="SSF53335">
    <property type="entry name" value="S-adenosyl-L-methionine-dependent methyltransferases"/>
    <property type="match status" value="1"/>
</dbReference>
<evidence type="ECO:0000256" key="1">
    <source>
        <dbReference type="SAM" id="Coils"/>
    </source>
</evidence>
<accession>A0A0D3JMP9</accession>
<feature type="coiled-coil region" evidence="1">
    <location>
        <begin position="90"/>
        <end position="117"/>
    </location>
</feature>
<dbReference type="PaxDb" id="2903-EOD24784"/>
<dbReference type="KEGG" id="ehx:EMIHUDRAFT_238276"/>
<sequence>MSFATPDGLKPAVGTKNERHHIVCIQNAASQATLYTKALVDNWADQTPQQAHAFLSKPDVTVTNENDKEGQLPKIKALDATVQAAFGGIARRLEDELTASEAAAARAEAELTAWETENDAKAGAGHRLKVAALQTASAVAAARKAKQEHARAIAVGVIRLSWSRGASAEVDEAGRPRCSVVLAMCLLVLPLYDVLDAVAGRLRPGSVIVLDEYVMNPHWEEDEYMAFQEAVAEHGWEYRHLGISLVSQQAVVQPLV</sequence>
<keyword evidence="1" id="KW-0175">Coiled coil</keyword>
<keyword evidence="3" id="KW-1185">Reference proteome</keyword>
<dbReference type="Gene3D" id="3.40.50.150">
    <property type="entry name" value="Vaccinia Virus protein VP39"/>
    <property type="match status" value="1"/>
</dbReference>
<protein>
    <submittedName>
        <fullName evidence="2">Uncharacterized protein</fullName>
    </submittedName>
</protein>
<dbReference type="InterPro" id="IPR029063">
    <property type="entry name" value="SAM-dependent_MTases_sf"/>
</dbReference>